<dbReference type="InterPro" id="IPR027417">
    <property type="entry name" value="P-loop_NTPase"/>
</dbReference>
<organism evidence="5 6">
    <name type="scientific">Candidatus Acutalibacter pullistercoris</name>
    <dbReference type="NCBI Taxonomy" id="2838418"/>
    <lineage>
        <taxon>Bacteria</taxon>
        <taxon>Bacillati</taxon>
        <taxon>Bacillota</taxon>
        <taxon>Clostridia</taxon>
        <taxon>Eubacteriales</taxon>
        <taxon>Acutalibacteraceae</taxon>
        <taxon>Acutalibacter</taxon>
    </lineage>
</organism>
<dbReference type="SMART" id="SM00382">
    <property type="entry name" value="AAA"/>
    <property type="match status" value="1"/>
</dbReference>
<evidence type="ECO:0000313" key="5">
    <source>
        <dbReference type="EMBL" id="HIY26832.1"/>
    </source>
</evidence>
<dbReference type="AlphaFoldDB" id="A0A9D2C1V2"/>
<dbReference type="PROSITE" id="PS50893">
    <property type="entry name" value="ABC_TRANSPORTER_2"/>
    <property type="match status" value="1"/>
</dbReference>
<dbReference type="InterPro" id="IPR003593">
    <property type="entry name" value="AAA+_ATPase"/>
</dbReference>
<gene>
    <name evidence="5" type="ORF">H9838_06625</name>
</gene>
<keyword evidence="2" id="KW-0547">Nucleotide-binding</keyword>
<dbReference type="EMBL" id="DXDU01000107">
    <property type="protein sequence ID" value="HIY26832.1"/>
    <property type="molecule type" value="Genomic_DNA"/>
</dbReference>
<dbReference type="Gene3D" id="3.40.50.300">
    <property type="entry name" value="P-loop containing nucleotide triphosphate hydrolases"/>
    <property type="match status" value="1"/>
</dbReference>
<dbReference type="PANTHER" id="PTHR42939:SF3">
    <property type="entry name" value="ABC TRANSPORTER ATP-BINDING COMPONENT"/>
    <property type="match status" value="1"/>
</dbReference>
<sequence length="286" mass="31224">MEYALELHGLCKQYPGFTLGPLDLTLPMGSILGFIGENGAGKSTTIKAALGLVRPDGGSVRLLGKDPEQDRSVLSQVGVVLDAGTFPPEMNGRQLSRTLSGVYPSWDQEGFFRRLERFQIPLDKKVKAYSRGMAMKCSLAAAMSHGAKLLLLDEATSGLDPIVRDDILDILYDFIQDEEHSVFLSSHITGDLEKIADYIAFLHQGQILMAGEKDTLLQTYGLFHGTEEQLGELPPQAVAGYRPGSFGVTALVKRYEMPGTVGVENATLDDLMLYSIKGQKLGKERN</sequence>
<comment type="caution">
    <text evidence="5">The sequence shown here is derived from an EMBL/GenBank/DDBJ whole genome shotgun (WGS) entry which is preliminary data.</text>
</comment>
<dbReference type="Proteomes" id="UP000823915">
    <property type="component" value="Unassembled WGS sequence"/>
</dbReference>
<proteinExistence type="predicted"/>
<evidence type="ECO:0000259" key="4">
    <source>
        <dbReference type="PROSITE" id="PS50893"/>
    </source>
</evidence>
<dbReference type="GO" id="GO:0016887">
    <property type="term" value="F:ATP hydrolysis activity"/>
    <property type="evidence" value="ECO:0007669"/>
    <property type="project" value="InterPro"/>
</dbReference>
<dbReference type="InterPro" id="IPR003439">
    <property type="entry name" value="ABC_transporter-like_ATP-bd"/>
</dbReference>
<dbReference type="InterPro" id="IPR051782">
    <property type="entry name" value="ABC_Transporter_VariousFunc"/>
</dbReference>
<evidence type="ECO:0000256" key="1">
    <source>
        <dbReference type="ARBA" id="ARBA00022448"/>
    </source>
</evidence>
<reference evidence="5" key="1">
    <citation type="journal article" date="2021" name="PeerJ">
        <title>Extensive microbial diversity within the chicken gut microbiome revealed by metagenomics and culture.</title>
        <authorList>
            <person name="Gilroy R."/>
            <person name="Ravi A."/>
            <person name="Getino M."/>
            <person name="Pursley I."/>
            <person name="Horton D.L."/>
            <person name="Alikhan N.F."/>
            <person name="Baker D."/>
            <person name="Gharbi K."/>
            <person name="Hall N."/>
            <person name="Watson M."/>
            <person name="Adriaenssens E.M."/>
            <person name="Foster-Nyarko E."/>
            <person name="Jarju S."/>
            <person name="Secka A."/>
            <person name="Antonio M."/>
            <person name="Oren A."/>
            <person name="Chaudhuri R.R."/>
            <person name="La Ragione R."/>
            <person name="Hildebrand F."/>
            <person name="Pallen M.J."/>
        </authorList>
    </citation>
    <scope>NUCLEOTIDE SEQUENCE</scope>
    <source>
        <strain evidence="5">1282</strain>
    </source>
</reference>
<keyword evidence="3 5" id="KW-0067">ATP-binding</keyword>
<name>A0A9D2C1V2_9FIRM</name>
<dbReference type="GO" id="GO:0005524">
    <property type="term" value="F:ATP binding"/>
    <property type="evidence" value="ECO:0007669"/>
    <property type="project" value="UniProtKB-KW"/>
</dbReference>
<evidence type="ECO:0000256" key="2">
    <source>
        <dbReference type="ARBA" id="ARBA00022741"/>
    </source>
</evidence>
<protein>
    <submittedName>
        <fullName evidence="5">ABC transporter ATP-binding protein</fullName>
    </submittedName>
</protein>
<evidence type="ECO:0000313" key="6">
    <source>
        <dbReference type="Proteomes" id="UP000823915"/>
    </source>
</evidence>
<evidence type="ECO:0000256" key="3">
    <source>
        <dbReference type="ARBA" id="ARBA00022840"/>
    </source>
</evidence>
<reference evidence="5" key="2">
    <citation type="submission" date="2021-04" db="EMBL/GenBank/DDBJ databases">
        <authorList>
            <person name="Gilroy R."/>
        </authorList>
    </citation>
    <scope>NUCLEOTIDE SEQUENCE</scope>
    <source>
        <strain evidence="5">1282</strain>
    </source>
</reference>
<accession>A0A9D2C1V2</accession>
<dbReference type="PANTHER" id="PTHR42939">
    <property type="entry name" value="ABC TRANSPORTER ATP-BINDING PROTEIN ALBC-RELATED"/>
    <property type="match status" value="1"/>
</dbReference>
<dbReference type="Pfam" id="PF00005">
    <property type="entry name" value="ABC_tran"/>
    <property type="match status" value="1"/>
</dbReference>
<feature type="domain" description="ABC transporter" evidence="4">
    <location>
        <begin position="5"/>
        <end position="229"/>
    </location>
</feature>
<dbReference type="CDD" id="cd03230">
    <property type="entry name" value="ABC_DR_subfamily_A"/>
    <property type="match status" value="1"/>
</dbReference>
<dbReference type="SUPFAM" id="SSF52540">
    <property type="entry name" value="P-loop containing nucleoside triphosphate hydrolases"/>
    <property type="match status" value="1"/>
</dbReference>
<keyword evidence="1" id="KW-0813">Transport</keyword>